<proteinExistence type="inferred from homology"/>
<dbReference type="Pfam" id="PF11818">
    <property type="entry name" value="DUF3340"/>
    <property type="match status" value="1"/>
</dbReference>
<dbReference type="GO" id="GO:0007165">
    <property type="term" value="P:signal transduction"/>
    <property type="evidence" value="ECO:0007669"/>
    <property type="project" value="TreeGrafter"/>
</dbReference>
<protein>
    <submittedName>
        <fullName evidence="7">Tail-specific protease</fullName>
    </submittedName>
</protein>
<dbReference type="Gene3D" id="3.90.226.10">
    <property type="entry name" value="2-enoyl-CoA Hydratase, Chain A, domain 1"/>
    <property type="match status" value="1"/>
</dbReference>
<dbReference type="InterPro" id="IPR036034">
    <property type="entry name" value="PDZ_sf"/>
</dbReference>
<dbReference type="PANTHER" id="PTHR32060:SF22">
    <property type="entry name" value="CARBOXYL-TERMINAL-PROCESSING PEPTIDASE 3, CHLOROPLASTIC"/>
    <property type="match status" value="1"/>
</dbReference>
<gene>
    <name evidence="7" type="ORF">CR164_00460</name>
</gene>
<dbReference type="Pfam" id="PF03572">
    <property type="entry name" value="Peptidase_S41"/>
    <property type="match status" value="1"/>
</dbReference>
<dbReference type="InterPro" id="IPR005151">
    <property type="entry name" value="Tail-specific_protease"/>
</dbReference>
<evidence type="ECO:0000256" key="4">
    <source>
        <dbReference type="ARBA" id="ARBA00022825"/>
    </source>
</evidence>
<dbReference type="GO" id="GO:0004175">
    <property type="term" value="F:endopeptidase activity"/>
    <property type="evidence" value="ECO:0007669"/>
    <property type="project" value="TreeGrafter"/>
</dbReference>
<comment type="similarity">
    <text evidence="1 5">Belongs to the peptidase S41A family.</text>
</comment>
<evidence type="ECO:0000313" key="7">
    <source>
        <dbReference type="EMBL" id="PWW83070.1"/>
    </source>
</evidence>
<dbReference type="GO" id="GO:0008236">
    <property type="term" value="F:serine-type peptidase activity"/>
    <property type="evidence" value="ECO:0007669"/>
    <property type="project" value="UniProtKB-KW"/>
</dbReference>
<dbReference type="SUPFAM" id="SSF50156">
    <property type="entry name" value="PDZ domain-like"/>
    <property type="match status" value="1"/>
</dbReference>
<dbReference type="AlphaFoldDB" id="A0A317T9N7"/>
<evidence type="ECO:0000256" key="5">
    <source>
        <dbReference type="RuleBase" id="RU004404"/>
    </source>
</evidence>
<dbReference type="SMART" id="SM00245">
    <property type="entry name" value="TSPc"/>
    <property type="match status" value="1"/>
</dbReference>
<dbReference type="PROSITE" id="PS50106">
    <property type="entry name" value="PDZ"/>
    <property type="match status" value="1"/>
</dbReference>
<dbReference type="FunFam" id="3.90.226.10:FF:000090">
    <property type="entry name" value="Tail-specific protease"/>
    <property type="match status" value="1"/>
</dbReference>
<comment type="caution">
    <text evidence="7">The sequence shown here is derived from an EMBL/GenBank/DDBJ whole genome shotgun (WGS) entry which is preliminary data.</text>
</comment>
<dbReference type="InterPro" id="IPR040573">
    <property type="entry name" value="TSP_N"/>
</dbReference>
<dbReference type="Gene3D" id="2.30.42.10">
    <property type="match status" value="1"/>
</dbReference>
<keyword evidence="4 5" id="KW-0720">Serine protease</keyword>
<reference evidence="8" key="1">
    <citation type="submission" date="2017-10" db="EMBL/GenBank/DDBJ databases">
        <authorList>
            <person name="Gaisin V.A."/>
            <person name="Rysina M.S."/>
            <person name="Grouzdev D.S."/>
        </authorList>
    </citation>
    <scope>NUCLEOTIDE SEQUENCE [LARGE SCALE GENOMIC DNA]</scope>
    <source>
        <strain evidence="8">V1</strain>
    </source>
</reference>
<name>A0A317T9N7_9CHLB</name>
<dbReference type="EMBL" id="PDNZ01000001">
    <property type="protein sequence ID" value="PWW83070.1"/>
    <property type="molecule type" value="Genomic_DNA"/>
</dbReference>
<dbReference type="SMART" id="SM00228">
    <property type="entry name" value="PDZ"/>
    <property type="match status" value="1"/>
</dbReference>
<dbReference type="InterPro" id="IPR020992">
    <property type="entry name" value="Tail_Prtase_C"/>
</dbReference>
<dbReference type="Proteomes" id="UP000246278">
    <property type="component" value="Unassembled WGS sequence"/>
</dbReference>
<dbReference type="CDD" id="cd06782">
    <property type="entry name" value="cpPDZ_CPP-like"/>
    <property type="match status" value="1"/>
</dbReference>
<evidence type="ECO:0000259" key="6">
    <source>
        <dbReference type="PROSITE" id="PS50106"/>
    </source>
</evidence>
<evidence type="ECO:0000256" key="1">
    <source>
        <dbReference type="ARBA" id="ARBA00009179"/>
    </source>
</evidence>
<dbReference type="OrthoDB" id="9812068at2"/>
<dbReference type="NCBIfam" id="TIGR00225">
    <property type="entry name" value="prc"/>
    <property type="match status" value="1"/>
</dbReference>
<dbReference type="InterPro" id="IPR004447">
    <property type="entry name" value="Peptidase_S41A"/>
</dbReference>
<dbReference type="GO" id="GO:0030288">
    <property type="term" value="C:outer membrane-bounded periplasmic space"/>
    <property type="evidence" value="ECO:0007669"/>
    <property type="project" value="TreeGrafter"/>
</dbReference>
<organism evidence="7 8">
    <name type="scientific">Prosthecochloris marina</name>
    <dbReference type="NCBI Taxonomy" id="2017681"/>
    <lineage>
        <taxon>Bacteria</taxon>
        <taxon>Pseudomonadati</taxon>
        <taxon>Chlorobiota</taxon>
        <taxon>Chlorobiia</taxon>
        <taxon>Chlorobiales</taxon>
        <taxon>Chlorobiaceae</taxon>
        <taxon>Prosthecochloris</taxon>
    </lineage>
</organism>
<dbReference type="SUPFAM" id="SSF52096">
    <property type="entry name" value="ClpP/crotonase"/>
    <property type="match status" value="1"/>
</dbReference>
<dbReference type="InterPro" id="IPR029045">
    <property type="entry name" value="ClpP/crotonase-like_dom_sf"/>
</dbReference>
<accession>A0A317T9N7</accession>
<sequence>MSRRLNRYIIFGAVFLISLALLVTDVQSKTAAIPHGEVALKASPVQEEAERYLSRYLMQYHFRRVPINDSLSQEVLSRFLDQLDETRSYFLASQVESFQKEIGNSIDDEFLAGKVDAGFMVYGTFLNQAKQKMRFMIDLLDTARFDFSVSETFNLKSEDIAWPSDQAELQDRWRKEAKYQILNLKYSGEEPDGEPREVLVKRYKNRLSLLEQQNDEDAFRAFNYALTTSFDPHTNYFSPLDYENFQIDMSHSFEGIGAKLQNENEYTVVNEVIPGGPAFRGDLLKKGDRIIGVGQGTKGNVVDIVGWRVNDVVRIIRGKKGSVVRLKILPVSQGNKGPAKIIQIVRDEVKLEEQSAQKEIIITNGRKIGVITVPAFYLDFEGQKQKKPDYSSTSRDVRKILVELKKEGVEGIVLDLRNNGGGALEEAVKLTGLFIPEGPVVQIKNSHGGMTVLRDKEVDVAYDGPLAVLVNRYSASASEILAAAIQDYGRGVVIGGRTFGKGTVQSILKINRPFNFFYKKNDDLGQVKLTIAKFYRVSGESTQNLGVTPDIKIPSFIDTEVVGEDAYPSSLQWDVVSATDHLKTGWLSGDDIKVLNEKYHERVDKDSLYVRYLEDLDLLSSFRKKEFISLYEPDFKVEMDRIQGFDAQWNEEDDPDILLTQSAAVVADMADLSGKSMAEREVAPLQVNGK</sequence>
<evidence type="ECO:0000256" key="3">
    <source>
        <dbReference type="ARBA" id="ARBA00022801"/>
    </source>
</evidence>
<dbReference type="CDD" id="cd07560">
    <property type="entry name" value="Peptidase_S41_CPP"/>
    <property type="match status" value="1"/>
</dbReference>
<evidence type="ECO:0000313" key="8">
    <source>
        <dbReference type="Proteomes" id="UP000246278"/>
    </source>
</evidence>
<keyword evidence="3 5" id="KW-0378">Hydrolase</keyword>
<evidence type="ECO:0000256" key="2">
    <source>
        <dbReference type="ARBA" id="ARBA00022670"/>
    </source>
</evidence>
<keyword evidence="2 5" id="KW-0645">Protease</keyword>
<keyword evidence="8" id="KW-1185">Reference proteome</keyword>
<dbReference type="InterPro" id="IPR001478">
    <property type="entry name" value="PDZ"/>
</dbReference>
<feature type="domain" description="PDZ" evidence="6">
    <location>
        <begin position="246"/>
        <end position="323"/>
    </location>
</feature>
<dbReference type="PANTHER" id="PTHR32060">
    <property type="entry name" value="TAIL-SPECIFIC PROTEASE"/>
    <property type="match status" value="1"/>
</dbReference>
<dbReference type="GO" id="GO:0006508">
    <property type="term" value="P:proteolysis"/>
    <property type="evidence" value="ECO:0007669"/>
    <property type="project" value="UniProtKB-KW"/>
</dbReference>
<dbReference type="Pfam" id="PF17804">
    <property type="entry name" value="TSP_NTD"/>
    <property type="match status" value="1"/>
</dbReference>
<dbReference type="Pfam" id="PF00595">
    <property type="entry name" value="PDZ"/>
    <property type="match status" value="1"/>
</dbReference>